<accession>A0ACC0BQ18</accession>
<gene>
    <name evidence="1" type="ORF">M9H77_15078</name>
</gene>
<evidence type="ECO:0000313" key="2">
    <source>
        <dbReference type="Proteomes" id="UP001060085"/>
    </source>
</evidence>
<organism evidence="1 2">
    <name type="scientific">Catharanthus roseus</name>
    <name type="common">Madagascar periwinkle</name>
    <name type="synonym">Vinca rosea</name>
    <dbReference type="NCBI Taxonomy" id="4058"/>
    <lineage>
        <taxon>Eukaryota</taxon>
        <taxon>Viridiplantae</taxon>
        <taxon>Streptophyta</taxon>
        <taxon>Embryophyta</taxon>
        <taxon>Tracheophyta</taxon>
        <taxon>Spermatophyta</taxon>
        <taxon>Magnoliopsida</taxon>
        <taxon>eudicotyledons</taxon>
        <taxon>Gunneridae</taxon>
        <taxon>Pentapetalae</taxon>
        <taxon>asterids</taxon>
        <taxon>lamiids</taxon>
        <taxon>Gentianales</taxon>
        <taxon>Apocynaceae</taxon>
        <taxon>Rauvolfioideae</taxon>
        <taxon>Vinceae</taxon>
        <taxon>Catharanthinae</taxon>
        <taxon>Catharanthus</taxon>
    </lineage>
</organism>
<dbReference type="EMBL" id="CM044703">
    <property type="protein sequence ID" value="KAI5674714.1"/>
    <property type="molecule type" value="Genomic_DNA"/>
</dbReference>
<sequence>MLLLARIQNAHLRVCKKSYFGLFSPCKQPILYRSNKNSALKLPPGPKPLPIIGNIHQLIGPPMHRLLRDMAGKFGPLMHLQLGEVSTFVVSSPDVAEEFMKTHDIIFANRPQLLCPRVFNYNCTDIAFASFGDYWRQMRKICVIELLSSKRVQSFCSIRENEVLNLMRLIFSNKESTFNLSKELISFMYGLTARIAFGKKSKYQEDFISIVQENIKIASGFHIADLYPSVKFIQIISEMSPKIRKSQKKNDSILDSIIDEHREKRKMAKDTDAETKEDLVDVLLRVQECGDFGSTLTDNNIKSVIMDIFSAGSETTSTTLGWAMSELLKNPETMKKAQDEVRKIFDRSQNVEESGLDKLKYLQAVIKETMRLHPPVPMLIPRESSEQCEINGYDIPAKSRVIVNAWAIGRDSRYWPDAEKFNPDRFLGSAVDYQGKDFKYIPFGAGRRTCPGISFGVINVELILAQLLYHFDWKLPDGLSNEELDMSELFGLTVRRKNDLCLIPSVTALCGVFLILYVLVKFINTNRSRESSLKLPPGPKPLPIIGNLHQLLGSQTHHILRDLAKRYGPLMHLQLGEVSTLIVSSPEAAEQFMKTHDTIFSYRPQLLAPRIFNYDCTDIAFAPFGDYWRQLRKICMMELLSSKRVQIMQ</sequence>
<protein>
    <submittedName>
        <fullName evidence="1">Uncharacterized protein</fullName>
    </submittedName>
</protein>
<evidence type="ECO:0000313" key="1">
    <source>
        <dbReference type="EMBL" id="KAI5674714.1"/>
    </source>
</evidence>
<comment type="caution">
    <text evidence="1">The sequence shown here is derived from an EMBL/GenBank/DDBJ whole genome shotgun (WGS) entry which is preliminary data.</text>
</comment>
<keyword evidence="2" id="KW-1185">Reference proteome</keyword>
<dbReference type="Proteomes" id="UP001060085">
    <property type="component" value="Linkage Group LG03"/>
</dbReference>
<reference evidence="2" key="1">
    <citation type="journal article" date="2023" name="Nat. Plants">
        <title>Single-cell RNA sequencing provides a high-resolution roadmap for understanding the multicellular compartmentation of specialized metabolism.</title>
        <authorList>
            <person name="Sun S."/>
            <person name="Shen X."/>
            <person name="Li Y."/>
            <person name="Li Y."/>
            <person name="Wang S."/>
            <person name="Li R."/>
            <person name="Zhang H."/>
            <person name="Shen G."/>
            <person name="Guo B."/>
            <person name="Wei J."/>
            <person name="Xu J."/>
            <person name="St-Pierre B."/>
            <person name="Chen S."/>
            <person name="Sun C."/>
        </authorList>
    </citation>
    <scope>NUCLEOTIDE SEQUENCE [LARGE SCALE GENOMIC DNA]</scope>
</reference>
<name>A0ACC0BQ18_CATRO</name>
<proteinExistence type="predicted"/>